<dbReference type="InterPro" id="IPR005656">
    <property type="entry name" value="MmgE_PrpD"/>
</dbReference>
<proteinExistence type="inferred from homology"/>
<sequence length="438" mass="45340">MIIQAWAEEFSGADAIGAGTREDINRHVADTAVAFFAGCASPEARALARFYCGEASAASSCANLAAAAAAMVRRTECDDIHVASCITPGSIVVPVALAMAARAGISTERFNRAVAAGYVVGLRLGSALGGASALGSGIWPTYFAAPVMAAATASVCLGHDANRIASALGIAAAGAGGRVGRPSGHPSGRWLAIGEAVGKGCRAALAAADGFRGDPGLISADWLAAIAGSKHIRPEALKSREGIEAVGFKPFVAARQTANAIVAFQTILQRGIAPQTIQHIEIGVPPINAAMVARAASAHDRLSTIANMHMQIAAAALHPDLLYDLERVGQPAADLSAFGNRITIIPDATLEVYLPHAWAARVRVFAEGQQFEETCATIAGDPGCGDVEIVIRGKLVRMVPSAYQDLCAQLLSDVDDNLRQSQRAVLWQGMLEAMRECA</sequence>
<comment type="caution">
    <text evidence="3">The sequence shown here is derived from an EMBL/GenBank/DDBJ whole genome shotgun (WGS) entry which is preliminary data.</text>
</comment>
<dbReference type="Proteomes" id="UP000599312">
    <property type="component" value="Unassembled WGS sequence"/>
</dbReference>
<dbReference type="InterPro" id="IPR045336">
    <property type="entry name" value="MmgE_PrpD_N"/>
</dbReference>
<feature type="domain" description="MmgE/PrpD N-terminal" evidence="2">
    <location>
        <begin position="20"/>
        <end position="222"/>
    </location>
</feature>
<dbReference type="SUPFAM" id="SSF103378">
    <property type="entry name" value="2-methylcitrate dehydratase PrpD"/>
    <property type="match status" value="1"/>
</dbReference>
<dbReference type="Gene3D" id="1.10.4100.10">
    <property type="entry name" value="2-methylcitrate dehydratase PrpD"/>
    <property type="match status" value="1"/>
</dbReference>
<dbReference type="Gene3D" id="3.30.1330.120">
    <property type="entry name" value="2-methylcitrate dehydratase PrpD"/>
    <property type="match status" value="1"/>
</dbReference>
<dbReference type="RefSeq" id="WP_196273277.1">
    <property type="nucleotide sequence ID" value="NZ_JADQDO010000011.1"/>
</dbReference>
<comment type="similarity">
    <text evidence="1">Belongs to the PrpD family.</text>
</comment>
<gene>
    <name evidence="3" type="ORF">I2H38_18075</name>
</gene>
<dbReference type="InterPro" id="IPR042183">
    <property type="entry name" value="MmgE/PrpD_sf_1"/>
</dbReference>
<organism evidence="3 4">
    <name type="scientific">Microvirga alba</name>
    <dbReference type="NCBI Taxonomy" id="2791025"/>
    <lineage>
        <taxon>Bacteria</taxon>
        <taxon>Pseudomonadati</taxon>
        <taxon>Pseudomonadota</taxon>
        <taxon>Alphaproteobacteria</taxon>
        <taxon>Hyphomicrobiales</taxon>
        <taxon>Methylobacteriaceae</taxon>
        <taxon>Microvirga</taxon>
    </lineage>
</organism>
<accession>A0A931BT82</accession>
<dbReference type="GO" id="GO:0016829">
    <property type="term" value="F:lyase activity"/>
    <property type="evidence" value="ECO:0007669"/>
    <property type="project" value="InterPro"/>
</dbReference>
<evidence type="ECO:0000256" key="1">
    <source>
        <dbReference type="ARBA" id="ARBA00006174"/>
    </source>
</evidence>
<reference evidence="3" key="1">
    <citation type="submission" date="2020-11" db="EMBL/GenBank/DDBJ databases">
        <authorList>
            <person name="Kim M.K."/>
        </authorList>
    </citation>
    <scope>NUCLEOTIDE SEQUENCE</scope>
    <source>
        <strain evidence="3">BT350</strain>
    </source>
</reference>
<keyword evidence="4" id="KW-1185">Reference proteome</keyword>
<evidence type="ECO:0000313" key="4">
    <source>
        <dbReference type="Proteomes" id="UP000599312"/>
    </source>
</evidence>
<dbReference type="PANTHER" id="PTHR16943:SF8">
    <property type="entry name" value="2-METHYLCITRATE DEHYDRATASE"/>
    <property type="match status" value="1"/>
</dbReference>
<evidence type="ECO:0000313" key="3">
    <source>
        <dbReference type="EMBL" id="MBF9235284.1"/>
    </source>
</evidence>
<dbReference type="EMBL" id="JADQDO010000011">
    <property type="protein sequence ID" value="MBF9235284.1"/>
    <property type="molecule type" value="Genomic_DNA"/>
</dbReference>
<dbReference type="AlphaFoldDB" id="A0A931BT82"/>
<dbReference type="Pfam" id="PF03972">
    <property type="entry name" value="MmgE_PrpD_N"/>
    <property type="match status" value="1"/>
</dbReference>
<name>A0A931BT82_9HYPH</name>
<evidence type="ECO:0000259" key="2">
    <source>
        <dbReference type="Pfam" id="PF03972"/>
    </source>
</evidence>
<dbReference type="InterPro" id="IPR036148">
    <property type="entry name" value="MmgE/PrpD_sf"/>
</dbReference>
<dbReference type="InterPro" id="IPR042188">
    <property type="entry name" value="MmgE/PrpD_sf_2"/>
</dbReference>
<dbReference type="PANTHER" id="PTHR16943">
    <property type="entry name" value="2-METHYLCITRATE DEHYDRATASE-RELATED"/>
    <property type="match status" value="1"/>
</dbReference>
<protein>
    <submittedName>
        <fullName evidence="3">MmgE/PrpD family protein</fullName>
    </submittedName>
</protein>